<gene>
    <name evidence="1" type="ORF">JCM19301_2959</name>
    <name evidence="2" type="ORF">JCM19538_1234</name>
</gene>
<evidence type="ECO:0000313" key="3">
    <source>
        <dbReference type="Proteomes" id="UP000029641"/>
    </source>
</evidence>
<proteinExistence type="predicted"/>
<dbReference type="Proteomes" id="UP000030184">
    <property type="component" value="Unassembled WGS sequence"/>
</dbReference>
<dbReference type="STRING" id="504487.JCM19538_1234"/>
<evidence type="ECO:0000313" key="4">
    <source>
        <dbReference type="Proteomes" id="UP000030184"/>
    </source>
</evidence>
<evidence type="ECO:0000313" key="1">
    <source>
        <dbReference type="EMBL" id="GAL69087.1"/>
    </source>
</evidence>
<dbReference type="EMBL" id="BBNY01000019">
    <property type="protein sequence ID" value="GAL89672.1"/>
    <property type="molecule type" value="Genomic_DNA"/>
</dbReference>
<keyword evidence="4" id="KW-1185">Reference proteome</keyword>
<protein>
    <submittedName>
        <fullName evidence="1">Uncharacterized protein</fullName>
    </submittedName>
</protein>
<organism evidence="1 3">
    <name type="scientific">Jejuia pallidilutea</name>
    <dbReference type="NCBI Taxonomy" id="504487"/>
    <lineage>
        <taxon>Bacteria</taxon>
        <taxon>Pseudomonadati</taxon>
        <taxon>Bacteroidota</taxon>
        <taxon>Flavobacteriia</taxon>
        <taxon>Flavobacteriales</taxon>
        <taxon>Flavobacteriaceae</taxon>
        <taxon>Jejuia</taxon>
    </lineage>
</organism>
<dbReference type="EMBL" id="BBNR01000037">
    <property type="protein sequence ID" value="GAL69087.1"/>
    <property type="molecule type" value="Genomic_DNA"/>
</dbReference>
<reference evidence="4" key="1">
    <citation type="journal article" date="2014" name="Genome Announc.">
        <title>Draft Genome Sequence of Marine Flavobacterium Jejuia pallidilutea Strain 11shimoA1 and Pigmentation Mutants.</title>
        <authorList>
            <person name="Takatani N."/>
            <person name="Nakanishi M."/>
            <person name="Meirelles P."/>
            <person name="Mino S."/>
            <person name="Suda W."/>
            <person name="Oshima K."/>
            <person name="Hattori M."/>
            <person name="Ohkuma M."/>
            <person name="Hosokawa M."/>
            <person name="Miyashita K."/>
            <person name="Thompson F.L."/>
            <person name="Niwa A."/>
            <person name="Sawabe T."/>
            <person name="Sawabe T."/>
        </authorList>
    </citation>
    <scope>NUCLEOTIDE SEQUENCE [LARGE SCALE GENOMIC DNA]</scope>
    <source>
        <strain evidence="4">JCM 19538</strain>
    </source>
</reference>
<name>A0A090WNT1_9FLAO</name>
<dbReference type="Proteomes" id="UP000029641">
    <property type="component" value="Unassembled WGS sequence"/>
</dbReference>
<dbReference type="AlphaFoldDB" id="A0A090WNT1"/>
<accession>A0A090WNT1</accession>
<dbReference type="RefSeq" id="WP_042247007.1">
    <property type="nucleotide sequence ID" value="NZ_BBNR01000037.1"/>
</dbReference>
<sequence>MDNSEFNKKYWSELKPLVGNMISDAPIHSDKHQYIRDCWQKLEQKLEQYDLNPTDFRAINAKLRKQIENEILQK</sequence>
<comment type="caution">
    <text evidence="1">The sequence shown here is derived from an EMBL/GenBank/DDBJ whole genome shotgun (WGS) entry which is preliminary data.</text>
</comment>
<evidence type="ECO:0000313" key="2">
    <source>
        <dbReference type="EMBL" id="GAL89672.1"/>
    </source>
</evidence>